<name>A0ABW4X7H3_9ACTN</name>
<dbReference type="Proteomes" id="UP001597402">
    <property type="component" value="Unassembled WGS sequence"/>
</dbReference>
<evidence type="ECO:0000256" key="2">
    <source>
        <dbReference type="SAM" id="Phobius"/>
    </source>
</evidence>
<sequence length="656" mass="70474">MTATADGPPPDVRTQGLAPPRVPADDPAESFERQRGTRWLQPSLLLQTALQAVISGVLGQYNDKREQMGDIDAQGYLDLSDADGDLWVDYVSDTGDGFDATYAVAALLSRPALELATPVGQPHPTRRGRLLVMGGDECYPAASVDEYENRLIGPYRAALPEVPDDEAPYLQAVPGNHDWYDGLTAFMRTFCQKRWIGGWRSAQARSYFATKLSAGWWLWGIDIQFDTYLDEAQLAYFKTVARELQPGDAIVLCTAKPSWVAATDDDVEAYATLDFFERTVVRPRGAAVRLALTGDRHHYSRYAARDGAQKITAGAGGAYLSPTHHLPPSILVPPPESRARSKSPSTPYEREAVYPDPADSRRLGWGILRLPLGTWTFAALLGGLYALLALAVGAALREPAHGLLDDLRAMAAALRDASLANLAGGLVNSVAGLVLCAVALGGAIAFTKHASQWRGRIVGLAHGLLHLALAVAVIRLATWLTAGVPGVWSLALVVPLVFVVGGLLAAELVAVYLLVADRFGLNSNELFAGQAIPDRRNFLRLRLQPDGTLTVYPVGLPRVPRRWRVREGAPTDGERFEAVDTPLAPVLIEPPIRIARTPQAPAPQPPAARRIPAQTVSTLDDAVPRGAPVTGSHVPPNPPGASQAPPAFPASERTTS</sequence>
<proteinExistence type="predicted"/>
<keyword evidence="2" id="KW-0812">Transmembrane</keyword>
<dbReference type="InterPro" id="IPR029052">
    <property type="entry name" value="Metallo-depent_PP-like"/>
</dbReference>
<dbReference type="EMBL" id="JBHUHP010000002">
    <property type="protein sequence ID" value="MFD2090671.1"/>
    <property type="molecule type" value="Genomic_DNA"/>
</dbReference>
<feature type="region of interest" description="Disordered" evidence="1">
    <location>
        <begin position="597"/>
        <end position="656"/>
    </location>
</feature>
<gene>
    <name evidence="3" type="ORF">ACFSHS_03710</name>
</gene>
<feature type="transmembrane region" description="Helical" evidence="2">
    <location>
        <begin position="458"/>
        <end position="482"/>
    </location>
</feature>
<feature type="transmembrane region" description="Helical" evidence="2">
    <location>
        <begin position="372"/>
        <end position="396"/>
    </location>
</feature>
<keyword evidence="4" id="KW-1185">Reference proteome</keyword>
<accession>A0ABW4X7H3</accession>
<organism evidence="3 4">
    <name type="scientific">Blastococcus deserti</name>
    <dbReference type="NCBI Taxonomy" id="2259033"/>
    <lineage>
        <taxon>Bacteria</taxon>
        <taxon>Bacillati</taxon>
        <taxon>Actinomycetota</taxon>
        <taxon>Actinomycetes</taxon>
        <taxon>Geodermatophilales</taxon>
        <taxon>Geodermatophilaceae</taxon>
        <taxon>Blastococcus</taxon>
    </lineage>
</organism>
<keyword evidence="2" id="KW-0472">Membrane</keyword>
<dbReference type="RefSeq" id="WP_376871899.1">
    <property type="nucleotide sequence ID" value="NZ_JBHUHP010000002.1"/>
</dbReference>
<protein>
    <recommendedName>
        <fullName evidence="5">Calcineurin-like phosphoesterase family protein</fullName>
    </recommendedName>
</protein>
<evidence type="ECO:0000313" key="3">
    <source>
        <dbReference type="EMBL" id="MFD2090671.1"/>
    </source>
</evidence>
<dbReference type="Gene3D" id="3.60.21.10">
    <property type="match status" value="1"/>
</dbReference>
<evidence type="ECO:0000313" key="4">
    <source>
        <dbReference type="Proteomes" id="UP001597402"/>
    </source>
</evidence>
<feature type="region of interest" description="Disordered" evidence="1">
    <location>
        <begin position="1"/>
        <end position="35"/>
    </location>
</feature>
<dbReference type="PANTHER" id="PTHR34211">
    <property type="entry name" value="CALCINEURIN-LIKE METALLO-PHOSPHOESTERASE SUPERFAMILY PROTEIN"/>
    <property type="match status" value="1"/>
</dbReference>
<comment type="caution">
    <text evidence="3">The sequence shown here is derived from an EMBL/GenBank/DDBJ whole genome shotgun (WGS) entry which is preliminary data.</text>
</comment>
<evidence type="ECO:0000256" key="1">
    <source>
        <dbReference type="SAM" id="MobiDB-lite"/>
    </source>
</evidence>
<dbReference type="SUPFAM" id="SSF56300">
    <property type="entry name" value="Metallo-dependent phosphatases"/>
    <property type="match status" value="1"/>
</dbReference>
<reference evidence="4" key="1">
    <citation type="journal article" date="2019" name="Int. J. Syst. Evol. Microbiol.">
        <title>The Global Catalogue of Microorganisms (GCM) 10K type strain sequencing project: providing services to taxonomists for standard genome sequencing and annotation.</title>
        <authorList>
            <consortium name="The Broad Institute Genomics Platform"/>
            <consortium name="The Broad Institute Genome Sequencing Center for Infectious Disease"/>
            <person name="Wu L."/>
            <person name="Ma J."/>
        </authorList>
    </citation>
    <scope>NUCLEOTIDE SEQUENCE [LARGE SCALE GENOMIC DNA]</scope>
    <source>
        <strain evidence="4">JCM 3338</strain>
    </source>
</reference>
<keyword evidence="2" id="KW-1133">Transmembrane helix</keyword>
<evidence type="ECO:0008006" key="5">
    <source>
        <dbReference type="Google" id="ProtNLM"/>
    </source>
</evidence>
<feature type="transmembrane region" description="Helical" evidence="2">
    <location>
        <begin position="426"/>
        <end position="446"/>
    </location>
</feature>
<feature type="region of interest" description="Disordered" evidence="1">
    <location>
        <begin position="325"/>
        <end position="353"/>
    </location>
</feature>
<dbReference type="PANTHER" id="PTHR34211:SF3">
    <property type="entry name" value="CALCINEURIN-LIKE METALLO-PHOSPHOESTERASE SUPERFAMILY PROTEIN"/>
    <property type="match status" value="1"/>
</dbReference>
<feature type="transmembrane region" description="Helical" evidence="2">
    <location>
        <begin position="488"/>
        <end position="515"/>
    </location>
</feature>